<dbReference type="GO" id="GO:0004321">
    <property type="term" value="F:fatty-acyl-CoA synthase activity"/>
    <property type="evidence" value="ECO:0007669"/>
    <property type="project" value="TreeGrafter"/>
</dbReference>
<dbReference type="GO" id="GO:0015645">
    <property type="term" value="F:fatty acid ligase activity"/>
    <property type="evidence" value="ECO:0007669"/>
    <property type="project" value="TreeGrafter"/>
</dbReference>
<dbReference type="GO" id="GO:0006633">
    <property type="term" value="P:fatty acid biosynthetic process"/>
    <property type="evidence" value="ECO:0007669"/>
    <property type="project" value="TreeGrafter"/>
</dbReference>
<dbReference type="InterPro" id="IPR045851">
    <property type="entry name" value="AMP-bd_C_sf"/>
</dbReference>
<dbReference type="GO" id="GO:0016405">
    <property type="term" value="F:CoA-ligase activity"/>
    <property type="evidence" value="ECO:0007669"/>
    <property type="project" value="UniProtKB-ARBA"/>
</dbReference>
<evidence type="ECO:0000259" key="5">
    <source>
        <dbReference type="Pfam" id="PF00501"/>
    </source>
</evidence>
<dbReference type="GO" id="GO:0006637">
    <property type="term" value="P:acyl-CoA metabolic process"/>
    <property type="evidence" value="ECO:0007669"/>
    <property type="project" value="TreeGrafter"/>
</dbReference>
<accession>A0A239D9U3</accession>
<dbReference type="Pfam" id="PF00501">
    <property type="entry name" value="AMP-binding"/>
    <property type="match status" value="1"/>
</dbReference>
<dbReference type="EMBL" id="FZOT01000002">
    <property type="protein sequence ID" value="SNS29256.1"/>
    <property type="molecule type" value="Genomic_DNA"/>
</dbReference>
<evidence type="ECO:0000256" key="4">
    <source>
        <dbReference type="ARBA" id="ARBA00022840"/>
    </source>
</evidence>
<dbReference type="InterPro" id="IPR051087">
    <property type="entry name" value="Mitochondrial_ACSM"/>
</dbReference>
<evidence type="ECO:0000313" key="8">
    <source>
        <dbReference type="Proteomes" id="UP000198284"/>
    </source>
</evidence>
<comment type="similarity">
    <text evidence="1">Belongs to the ATP-dependent AMP-binding enzyme family.</text>
</comment>
<dbReference type="AlphaFoldDB" id="A0A239D9U3"/>
<dbReference type="PANTHER" id="PTHR43605:SF10">
    <property type="entry name" value="ACYL-COA SYNTHETASE MEDIUM CHAIN FAMILY MEMBER 3"/>
    <property type="match status" value="1"/>
</dbReference>
<keyword evidence="2" id="KW-0436">Ligase</keyword>
<evidence type="ECO:0000256" key="1">
    <source>
        <dbReference type="ARBA" id="ARBA00006432"/>
    </source>
</evidence>
<evidence type="ECO:0000259" key="6">
    <source>
        <dbReference type="Pfam" id="PF13193"/>
    </source>
</evidence>
<dbReference type="RefSeq" id="WP_089397971.1">
    <property type="nucleotide sequence ID" value="NZ_FZOT01000002.1"/>
</dbReference>
<keyword evidence="4" id="KW-0067">ATP-binding</keyword>
<keyword evidence="8" id="KW-1185">Reference proteome</keyword>
<dbReference type="OrthoDB" id="9766486at2"/>
<protein>
    <submittedName>
        <fullName evidence="7">Acetyl-CoA synthetase</fullName>
    </submittedName>
</protein>
<dbReference type="Proteomes" id="UP000198284">
    <property type="component" value="Unassembled WGS sequence"/>
</dbReference>
<name>A0A239D9U3_9BURK</name>
<evidence type="ECO:0000313" key="7">
    <source>
        <dbReference type="EMBL" id="SNS29256.1"/>
    </source>
</evidence>
<dbReference type="InterPro" id="IPR042099">
    <property type="entry name" value="ANL_N_sf"/>
</dbReference>
<dbReference type="Pfam" id="PF13193">
    <property type="entry name" value="AMP-binding_C"/>
    <property type="match status" value="1"/>
</dbReference>
<dbReference type="InterPro" id="IPR000873">
    <property type="entry name" value="AMP-dep_synth/lig_dom"/>
</dbReference>
<dbReference type="InterPro" id="IPR025110">
    <property type="entry name" value="AMP-bd_C"/>
</dbReference>
<organism evidence="7 8">
    <name type="scientific">Noviherbaspirillum humi</name>
    <dbReference type="NCBI Taxonomy" id="1688639"/>
    <lineage>
        <taxon>Bacteria</taxon>
        <taxon>Pseudomonadati</taxon>
        <taxon>Pseudomonadota</taxon>
        <taxon>Betaproteobacteria</taxon>
        <taxon>Burkholderiales</taxon>
        <taxon>Oxalobacteraceae</taxon>
        <taxon>Noviherbaspirillum</taxon>
    </lineage>
</organism>
<dbReference type="Gene3D" id="3.30.300.30">
    <property type="match status" value="1"/>
</dbReference>
<evidence type="ECO:0000256" key="2">
    <source>
        <dbReference type="ARBA" id="ARBA00022598"/>
    </source>
</evidence>
<evidence type="ECO:0000256" key="3">
    <source>
        <dbReference type="ARBA" id="ARBA00022741"/>
    </source>
</evidence>
<dbReference type="PROSITE" id="PS00455">
    <property type="entry name" value="AMP_BINDING"/>
    <property type="match status" value="1"/>
</dbReference>
<feature type="domain" description="AMP-dependent synthetase/ligase" evidence="5">
    <location>
        <begin position="46"/>
        <end position="399"/>
    </location>
</feature>
<dbReference type="FunFam" id="3.30.300.30:FF:000005">
    <property type="entry name" value="Acyl-coenzyme A synthetase ACSM5, mitochondrial"/>
    <property type="match status" value="1"/>
</dbReference>
<feature type="domain" description="AMP-binding enzyme C-terminal" evidence="6">
    <location>
        <begin position="467"/>
        <end position="549"/>
    </location>
</feature>
<proteinExistence type="inferred from homology"/>
<reference evidence="7 8" key="1">
    <citation type="submission" date="2017-06" db="EMBL/GenBank/DDBJ databases">
        <authorList>
            <person name="Kim H.J."/>
            <person name="Triplett B.A."/>
        </authorList>
    </citation>
    <scope>NUCLEOTIDE SEQUENCE [LARGE SCALE GENOMIC DNA]</scope>
    <source>
        <strain evidence="7 8">U15</strain>
    </source>
</reference>
<gene>
    <name evidence="7" type="ORF">SAMN06265795_10281</name>
</gene>
<dbReference type="Gene3D" id="3.40.50.12780">
    <property type="entry name" value="N-terminal domain of ligase-like"/>
    <property type="match status" value="1"/>
</dbReference>
<dbReference type="GO" id="GO:0005524">
    <property type="term" value="F:ATP binding"/>
    <property type="evidence" value="ECO:0007669"/>
    <property type="project" value="UniProtKB-KW"/>
</dbReference>
<sequence>MPSPRPAITPFPTTPCADRYEALYQEFRWQVPDDFNIADVCCVRWANDADRIAIHYEDESGATGILTYADLHAQALRCAGALRTLGVERGDRVALILPQRPETAVAHMACHLLGAVAMPLSILFGPEALEYRLQNSDAVVALVDAAGIANLEEVLPACPALKAVVALDDVGGGHHGWEGLLAQAEPLPQAVGTRADDPAVLIYTSGTTGSPKGALIPHRALIGNLTGFVASQNWFPQEGDVFWSPADWAWTGGLMDALLPTLYFGKPIVGYRGRFSADTAFHLMQKYGVTNTFLFPTALKMMMKACPAPREKYQLKLRAIMSAGEAVGDAVFTWCRDALGVVPNEMFGQTEMNYIVGNSARQWPARPGSMGRPYPGHRIALIDDAGQMVPTGQVGEVAVCRTDIHGHPDPIFFLEYWRNPEATRNKFSGDWCRTGDLALMDEEGYLWYQGRADDMFKAAGYRIGPSEIENCLVKHPAVANVAVVPKPDSERGNIVKAFVVLTPETRRGAEAEAALIAELQAHVRGKLAPYEYPKEIEFIDALPMTTTGKVQRRVLRLLEAERNRGARREAAPA</sequence>
<dbReference type="InterPro" id="IPR020845">
    <property type="entry name" value="AMP-binding_CS"/>
</dbReference>
<dbReference type="SUPFAM" id="SSF56801">
    <property type="entry name" value="Acetyl-CoA synthetase-like"/>
    <property type="match status" value="1"/>
</dbReference>
<dbReference type="PANTHER" id="PTHR43605">
    <property type="entry name" value="ACYL-COENZYME A SYNTHETASE"/>
    <property type="match status" value="1"/>
</dbReference>
<keyword evidence="3" id="KW-0547">Nucleotide-binding</keyword>